<evidence type="ECO:0000313" key="3">
    <source>
        <dbReference type="EMBL" id="GGV85451.1"/>
    </source>
</evidence>
<evidence type="ECO:0000313" key="4">
    <source>
        <dbReference type="Proteomes" id="UP000660675"/>
    </source>
</evidence>
<feature type="region of interest" description="Disordered" evidence="1">
    <location>
        <begin position="745"/>
        <end position="786"/>
    </location>
</feature>
<feature type="region of interest" description="Disordered" evidence="1">
    <location>
        <begin position="1747"/>
        <end position="1808"/>
    </location>
</feature>
<accession>A0ABQ2VYN7</accession>
<feature type="compositionally biased region" description="Polar residues" evidence="1">
    <location>
        <begin position="1484"/>
        <end position="1501"/>
    </location>
</feature>
<evidence type="ECO:0000256" key="2">
    <source>
        <dbReference type="SAM" id="Phobius"/>
    </source>
</evidence>
<feature type="compositionally biased region" description="Low complexity" evidence="1">
    <location>
        <begin position="1305"/>
        <end position="1323"/>
    </location>
</feature>
<feature type="compositionally biased region" description="Polar residues" evidence="1">
    <location>
        <begin position="606"/>
        <end position="619"/>
    </location>
</feature>
<feature type="compositionally biased region" description="Polar residues" evidence="1">
    <location>
        <begin position="1054"/>
        <end position="1067"/>
    </location>
</feature>
<dbReference type="EMBL" id="BMTF01000009">
    <property type="protein sequence ID" value="GGV85451.1"/>
    <property type="molecule type" value="Genomic_DNA"/>
</dbReference>
<evidence type="ECO:0000256" key="1">
    <source>
        <dbReference type="SAM" id="MobiDB-lite"/>
    </source>
</evidence>
<feature type="compositionally biased region" description="Low complexity" evidence="1">
    <location>
        <begin position="1792"/>
        <end position="1808"/>
    </location>
</feature>
<feature type="compositionally biased region" description="Low complexity" evidence="1">
    <location>
        <begin position="745"/>
        <end position="771"/>
    </location>
</feature>
<feature type="transmembrane region" description="Helical" evidence="2">
    <location>
        <begin position="247"/>
        <end position="266"/>
    </location>
</feature>
<sequence>MARRHTTGWEVLGFGEDPTPGNPEAIRTLARTYQELGDGAGEAVDLLRDDGALRRGKGQAMDALKTRITKDLPGLLEKTRDSFRTAAGAYDEYANTLTSAQDLLDRAIDQGQEVAATAKTEVPALAADATPEQAETHRTEQGEVNAAKEALSAAEELGRAAQRMREDGSNKATIILDAAAEQAIPARDFVKQFGDFLADNPLVEIIAGVIIGIVAVFFPVVGLILGAILFAVSVIRMVSQGKIDAGEIIIGLLTLVPGGVLLGGLGKIVGAAGKLAKFAPFLAKVGKGVGTASGAVSAALKNSTFVRKIIDPLAKGLVGLKSSPGSALVAKFAIDVTTEFSLGFLASGITALVDGKKFDAASAATGAALGAATAGAFTLFGGTKFATSIKDAFTTKGKFKSNIDKAFSVNSLGVVDGKFKPTNVLFSETKGAQKTGFHGINGTTKSDPTTGEVKTKVTTPDGAKTETKITPPGPKADQVQAPDDLPFGVPAPQTSTTTTTPDGFTSTTANGTNTIKSPDGDVITSNGTTTTIDTPIQGPTTKEKFIGGLGGEFAPAQSEKPALSTELGPNGGFTTSGAFGEVSKGPGGATTFSSPGGDGGGPTPEFTVNNNTVSTPNGLTVTDNGGSTTVGGGGLSADNTGGVNSVFNGPPAGQPVATHNPADGNVDINFGNTTLNGNAGNPGGGFALPDGTQANVGNNGNVSVVNGDGGGQNINLPPANAGGPVTFTDTNVNTSIPPGGGATITTPGGPATTLDDTGFTVTTGGPTPDTVQFNGPGNSLDVTPPGGQPQVSVGPDGGITTGNITTDGGGGGTATGGGGSVEFSPVDIKFSTPDGGTITVNPQGQFDLNPSGTQPPVTVNPNGDIAVGPNGTAPVTFNGPDGTAVTTKPGGGLDVTPPGGQPQVSAGPDGGVTVNGITTDGNGGGTATGPGGKVDFSPLDIKFSAPDGTTFTINPNGKFHVDGISHGADGVTIGGSTTVNNDGSASIAHGDQEINVAADGTITANDAQGNPVPPAVPQPTPGNPVNAGNTTISVDNSGGHSVTVHGPNGAAVTVDNSGTTTVSNGPIQASHGPNGVSGSVGTVNPVQVSQGPNGVTTVSQNGTSVSTGGNGPTTVGPQGGPVSVTVKPPSGGDPAQVTTADGSTTSVHEDGTVTKSAPAGAGTQTVNTGGPDNTTVTVGNNGTTTVSNGPVQASHGPNGTGGSVGTVNPVQVSQSPDGVTTVSQNGTSVSTGGDGPTTVGPQGGPASVTVNPASGGNPTQVTTSGGSSTTLTGNGAQTDINGNNTANSTISNDGTISNNAPAGPNSTVTTGANGTTAADNNGNFSVDNTGTVTNGPVTITANTDANNNPVVTFTDTGAAGAQADVGTNGVNTQGVNTTVNPGGDVTFTHSQAPGGPPTTVNSGPDGTITAQTSDGAEAKVPPRPNPAGGGPVPVPAPSTITSANGATLSTDGQTTTFTSDGFTTTIGNDGTGPATTTVHHDSGVSHTVDNNGQATVNNSPSGAGITGTNTQVTVNTPQQEGWGLFGSPEMTGGQNTLSNGPDGPTITTHGADPVHEPGSTVVHGPNAGGPDGEFSVTYGPATGTFAPGGVTGLGPSGTHVDPVTNLPIDTAGHPIGNNPGETSISTVTGDGNSGITVPTPGGGPVVHHDGFFGGNTSVDTNNTTFGKSPGDVENAGTPGQKSDILDGPHNPFNRDPAPGPETFTVGGNGGGPSADIPVGGKGASTVHGGPFDVKANGDGSFDVSVPGSNQPGDTVTVGPDGTLTGPGVAQAQPGAGQEGPAGPPQVTFSNNTTVTGGPGAAPVVTPAGGGATTTFATGAATTTDQAGNVTITQNPDGTTSFSNTAGGENTTFTVTKDGVEGTVTTTDNNGNPVTFDVKVNNNGSVQVKDANGKTLTEIDANGSFNEQHTAIHDYHAYAGGPTSVTELHEYGYEALTSILKGAVGQAVSVGYEVGAKGADAQTTLENAGIKLGYGVGNSLAGKKVENDHGFKTKGPEVPLASLPTKTIGAVNSNQDTELANPPEEVPIKV</sequence>
<feature type="compositionally biased region" description="Low complexity" evidence="1">
    <location>
        <begin position="1094"/>
        <end position="1126"/>
    </location>
</feature>
<feature type="region of interest" description="Disordered" evidence="1">
    <location>
        <begin position="1"/>
        <end position="21"/>
    </location>
</feature>
<protein>
    <submittedName>
        <fullName evidence="3">Uncharacterized protein</fullName>
    </submittedName>
</protein>
<feature type="compositionally biased region" description="Polar residues" evidence="1">
    <location>
        <begin position="1274"/>
        <end position="1300"/>
    </location>
</feature>
<feature type="region of interest" description="Disordered" evidence="1">
    <location>
        <begin position="1006"/>
        <end position="1328"/>
    </location>
</feature>
<keyword evidence="2" id="KW-0812">Transmembrane</keyword>
<feature type="compositionally biased region" description="Low complexity" evidence="1">
    <location>
        <begin position="494"/>
        <end position="508"/>
    </location>
</feature>
<feature type="region of interest" description="Disordered" evidence="1">
    <location>
        <begin position="1826"/>
        <end position="1849"/>
    </location>
</feature>
<reference evidence="4" key="1">
    <citation type="journal article" date="2019" name="Int. J. Syst. Evol. Microbiol.">
        <title>The Global Catalogue of Microorganisms (GCM) 10K type strain sequencing project: providing services to taxonomists for standard genome sequencing and annotation.</title>
        <authorList>
            <consortium name="The Broad Institute Genomics Platform"/>
            <consortium name="The Broad Institute Genome Sequencing Center for Infectious Disease"/>
            <person name="Wu L."/>
            <person name="Ma J."/>
        </authorList>
    </citation>
    <scope>NUCLEOTIDE SEQUENCE [LARGE SCALE GENOMIC DNA]</scope>
    <source>
        <strain evidence="4">JCM 4376</strain>
    </source>
</reference>
<feature type="transmembrane region" description="Helical" evidence="2">
    <location>
        <begin position="205"/>
        <end position="235"/>
    </location>
</feature>
<organism evidence="3 4">
    <name type="scientific">Streptomyces gelaticus</name>
    <dbReference type="NCBI Taxonomy" id="285446"/>
    <lineage>
        <taxon>Bacteria</taxon>
        <taxon>Bacillati</taxon>
        <taxon>Actinomycetota</taxon>
        <taxon>Actinomycetes</taxon>
        <taxon>Kitasatosporales</taxon>
        <taxon>Streptomycetaceae</taxon>
        <taxon>Streptomyces</taxon>
    </lineage>
</organism>
<feature type="compositionally biased region" description="Polar residues" evidence="1">
    <location>
        <begin position="1248"/>
        <end position="1261"/>
    </location>
</feature>
<feature type="compositionally biased region" description="Polar residues" evidence="1">
    <location>
        <begin position="1076"/>
        <end position="1093"/>
    </location>
</feature>
<feature type="compositionally biased region" description="Polar residues" evidence="1">
    <location>
        <begin position="1026"/>
        <end position="1040"/>
    </location>
</feature>
<proteinExistence type="predicted"/>
<feature type="compositionally biased region" description="Polar residues" evidence="1">
    <location>
        <begin position="772"/>
        <end position="781"/>
    </location>
</feature>
<name>A0ABQ2VYN7_9ACTN</name>
<feature type="compositionally biased region" description="Pro residues" evidence="1">
    <location>
        <begin position="1011"/>
        <end position="1022"/>
    </location>
</feature>
<dbReference type="RefSeq" id="WP_189544391.1">
    <property type="nucleotide sequence ID" value="NZ_BMTF01000009.1"/>
</dbReference>
<feature type="compositionally biased region" description="Low complexity" evidence="1">
    <location>
        <begin position="527"/>
        <end position="539"/>
    </location>
</feature>
<gene>
    <name evidence="3" type="ORF">GCM10015535_32060</name>
</gene>
<feature type="compositionally biased region" description="Polar residues" evidence="1">
    <location>
        <begin position="1136"/>
        <end position="1146"/>
    </location>
</feature>
<keyword evidence="4" id="KW-1185">Reference proteome</keyword>
<feature type="compositionally biased region" description="Polar residues" evidence="1">
    <location>
        <begin position="1398"/>
        <end position="1414"/>
    </location>
</feature>
<feature type="region of interest" description="Disordered" evidence="1">
    <location>
        <begin position="436"/>
        <end position="476"/>
    </location>
</feature>
<feature type="compositionally biased region" description="Low complexity" evidence="1">
    <location>
        <begin position="1447"/>
        <end position="1465"/>
    </location>
</feature>
<comment type="caution">
    <text evidence="3">The sequence shown here is derived from an EMBL/GenBank/DDBJ whole genome shotgun (WGS) entry which is preliminary data.</text>
</comment>
<feature type="region of interest" description="Disordered" evidence="1">
    <location>
        <begin position="493"/>
        <end position="539"/>
    </location>
</feature>
<keyword evidence="2" id="KW-0472">Membrane</keyword>
<dbReference type="Proteomes" id="UP000660675">
    <property type="component" value="Unassembled WGS sequence"/>
</dbReference>
<feature type="compositionally biased region" description="Low complexity" evidence="1">
    <location>
        <begin position="1765"/>
        <end position="1780"/>
    </location>
</feature>
<feature type="region of interest" description="Disordered" evidence="1">
    <location>
        <begin position="1381"/>
        <end position="1505"/>
    </location>
</feature>
<feature type="compositionally biased region" description="Polar residues" evidence="1">
    <location>
        <begin position="1205"/>
        <end position="1231"/>
    </location>
</feature>
<feature type="compositionally biased region" description="Low complexity" evidence="1">
    <location>
        <begin position="1262"/>
        <end position="1273"/>
    </location>
</feature>
<feature type="region of interest" description="Disordered" evidence="1">
    <location>
        <begin position="570"/>
        <end position="623"/>
    </location>
</feature>
<keyword evidence="2" id="KW-1133">Transmembrane helix</keyword>
<feature type="compositionally biased region" description="Low complexity" evidence="1">
    <location>
        <begin position="1165"/>
        <end position="1191"/>
    </location>
</feature>